<keyword evidence="3" id="KW-1185">Reference proteome</keyword>
<evidence type="ECO:0000313" key="2">
    <source>
        <dbReference type="EMBL" id="GJN38339.1"/>
    </source>
</evidence>
<evidence type="ECO:0000256" key="1">
    <source>
        <dbReference type="SAM" id="MobiDB-lite"/>
    </source>
</evidence>
<feature type="compositionally biased region" description="Polar residues" evidence="1">
    <location>
        <begin position="176"/>
        <end position="186"/>
    </location>
</feature>
<reference evidence="2" key="1">
    <citation type="journal article" date="2018" name="DNA Res.">
        <title>Multiple hybrid de novo genome assembly of finger millet, an orphan allotetraploid crop.</title>
        <authorList>
            <person name="Hatakeyama M."/>
            <person name="Aluri S."/>
            <person name="Balachadran M.T."/>
            <person name="Sivarajan S.R."/>
            <person name="Patrignani A."/>
            <person name="Gruter S."/>
            <person name="Poveda L."/>
            <person name="Shimizu-Inatsugi R."/>
            <person name="Baeten J."/>
            <person name="Francoijs K.J."/>
            <person name="Nataraja K.N."/>
            <person name="Reddy Y.A.N."/>
            <person name="Phadnis S."/>
            <person name="Ravikumar R.L."/>
            <person name="Schlapbach R."/>
            <person name="Sreeman S.M."/>
            <person name="Shimizu K.K."/>
        </authorList>
    </citation>
    <scope>NUCLEOTIDE SEQUENCE</scope>
</reference>
<name>A0AAV5FRN3_ELECO</name>
<dbReference type="AlphaFoldDB" id="A0AAV5FRN3"/>
<accession>A0AAV5FRN3</accession>
<dbReference type="Proteomes" id="UP001054889">
    <property type="component" value="Unassembled WGS sequence"/>
</dbReference>
<feature type="compositionally biased region" description="Polar residues" evidence="1">
    <location>
        <begin position="93"/>
        <end position="102"/>
    </location>
</feature>
<feature type="region of interest" description="Disordered" evidence="1">
    <location>
        <begin position="158"/>
        <end position="192"/>
    </location>
</feature>
<feature type="region of interest" description="Disordered" evidence="1">
    <location>
        <begin position="89"/>
        <end position="109"/>
    </location>
</feature>
<sequence length="298" mass="33265">MSTPDEQEILGLIKEMKKNASPGPDGLNVAFYRASWPWIKEDIMHLIRDFYDTGHIHPELNNTCIVLIPKKEAELFHLRFDPTPFIKSPRWATRSTGSTSPSAAAEHSTNKSSIQQIIITIWHLWKARNDKRFNRKNWTAMQVHWATKAVLKDAQVNDEPPIPLSLPPSSRDRNLTNRSARTTNPSTVPPLPCTSESMCRRTCFTDAALPLSHQVNMPNRARIGVFITVPGAACPTIAAMATAQHAASPLQAEAMAILLASKMLKALNFTEISMPQIAKYLPTLCNKMTLSYIQENGD</sequence>
<dbReference type="EMBL" id="BQKI01000096">
    <property type="protein sequence ID" value="GJN38339.1"/>
    <property type="molecule type" value="Genomic_DNA"/>
</dbReference>
<proteinExistence type="predicted"/>
<dbReference type="PANTHER" id="PTHR34146">
    <property type="entry name" value="POLYNUCLEOTIDYL TRANSFERASE, RIBONUCLEASE H-LIKE SUPERFAMILY PROTEIN-RELATED"/>
    <property type="match status" value="1"/>
</dbReference>
<gene>
    <name evidence="2" type="primary">gb27369</name>
    <name evidence="2" type="ORF">PR202_gb27369</name>
</gene>
<protein>
    <submittedName>
        <fullName evidence="2">Uncharacterized protein</fullName>
    </submittedName>
</protein>
<reference evidence="2" key="2">
    <citation type="submission" date="2021-12" db="EMBL/GenBank/DDBJ databases">
        <title>Resequencing data analysis of finger millet.</title>
        <authorList>
            <person name="Hatakeyama M."/>
            <person name="Aluri S."/>
            <person name="Balachadran M.T."/>
            <person name="Sivarajan S.R."/>
            <person name="Poveda L."/>
            <person name="Shimizu-Inatsugi R."/>
            <person name="Schlapbach R."/>
            <person name="Sreeman S.M."/>
            <person name="Shimizu K.K."/>
        </authorList>
    </citation>
    <scope>NUCLEOTIDE SEQUENCE</scope>
</reference>
<comment type="caution">
    <text evidence="2">The sequence shown here is derived from an EMBL/GenBank/DDBJ whole genome shotgun (WGS) entry which is preliminary data.</text>
</comment>
<organism evidence="2 3">
    <name type="scientific">Eleusine coracana subsp. coracana</name>
    <dbReference type="NCBI Taxonomy" id="191504"/>
    <lineage>
        <taxon>Eukaryota</taxon>
        <taxon>Viridiplantae</taxon>
        <taxon>Streptophyta</taxon>
        <taxon>Embryophyta</taxon>
        <taxon>Tracheophyta</taxon>
        <taxon>Spermatophyta</taxon>
        <taxon>Magnoliopsida</taxon>
        <taxon>Liliopsida</taxon>
        <taxon>Poales</taxon>
        <taxon>Poaceae</taxon>
        <taxon>PACMAD clade</taxon>
        <taxon>Chloridoideae</taxon>
        <taxon>Cynodonteae</taxon>
        <taxon>Eleusininae</taxon>
        <taxon>Eleusine</taxon>
    </lineage>
</organism>
<evidence type="ECO:0000313" key="3">
    <source>
        <dbReference type="Proteomes" id="UP001054889"/>
    </source>
</evidence>
<dbReference type="PANTHER" id="PTHR34146:SF8">
    <property type="entry name" value="RNASE H TYPE-1 DOMAIN-CONTAINING PROTEIN"/>
    <property type="match status" value="1"/>
</dbReference>